<reference evidence="7 8" key="1">
    <citation type="submission" date="2018-11" db="EMBL/GenBank/DDBJ databases">
        <title>Draft genome analysis of Rheinheimera mesophila isolated from an industrial waste site.</title>
        <authorList>
            <person name="Yu Q."/>
            <person name="Qi Y."/>
            <person name="Zhang H."/>
            <person name="Lu Y."/>
            <person name="Pu J."/>
        </authorList>
    </citation>
    <scope>NUCLEOTIDE SEQUENCE [LARGE SCALE GENOMIC DNA]</scope>
    <source>
        <strain evidence="7 8">IITR13</strain>
    </source>
</reference>
<dbReference type="Gene3D" id="1.10.10.10">
    <property type="entry name" value="Winged helix-like DNA-binding domain superfamily/Winged helix DNA-binding domain"/>
    <property type="match status" value="1"/>
</dbReference>
<name>A0A3P3QQR1_9GAMM</name>
<sequence>MGPQEQLIHWLQATAQGDKNAFEQLYKATSAKLFAVSLQLLRRRDWAEDVLQDAFVRIWHNAADYHTDKGTVMTWMISITRYRALDLIKTRQFKAEHIELDPDWSPEDSEGEPVSLTREKVKLDECMSALEAEHRQSIYLAFVNGLTHHEITSHTGAPLGSVKSWIRRGLARLKRCLEA</sequence>
<protein>
    <submittedName>
        <fullName evidence="7">Sigma-70 family RNA polymerase sigma factor</fullName>
    </submittedName>
</protein>
<evidence type="ECO:0000259" key="5">
    <source>
        <dbReference type="Pfam" id="PF04542"/>
    </source>
</evidence>
<evidence type="ECO:0000313" key="8">
    <source>
        <dbReference type="Proteomes" id="UP000276260"/>
    </source>
</evidence>
<dbReference type="InterPro" id="IPR014284">
    <property type="entry name" value="RNA_pol_sigma-70_dom"/>
</dbReference>
<dbReference type="InterPro" id="IPR039425">
    <property type="entry name" value="RNA_pol_sigma-70-like"/>
</dbReference>
<dbReference type="InterPro" id="IPR013325">
    <property type="entry name" value="RNA_pol_sigma_r2"/>
</dbReference>
<comment type="caution">
    <text evidence="7">The sequence shown here is derived from an EMBL/GenBank/DDBJ whole genome shotgun (WGS) entry which is preliminary data.</text>
</comment>
<keyword evidence="2" id="KW-0805">Transcription regulation</keyword>
<dbReference type="CDD" id="cd06171">
    <property type="entry name" value="Sigma70_r4"/>
    <property type="match status" value="1"/>
</dbReference>
<dbReference type="AlphaFoldDB" id="A0A3P3QQR1"/>
<evidence type="ECO:0000256" key="3">
    <source>
        <dbReference type="ARBA" id="ARBA00023082"/>
    </source>
</evidence>
<dbReference type="PANTHER" id="PTHR43133:SF62">
    <property type="entry name" value="RNA POLYMERASE SIGMA FACTOR SIGZ"/>
    <property type="match status" value="1"/>
</dbReference>
<evidence type="ECO:0000256" key="4">
    <source>
        <dbReference type="ARBA" id="ARBA00023163"/>
    </source>
</evidence>
<feature type="domain" description="RNA polymerase sigma-70 region 2" evidence="5">
    <location>
        <begin position="25"/>
        <end position="92"/>
    </location>
</feature>
<dbReference type="GO" id="GO:0016987">
    <property type="term" value="F:sigma factor activity"/>
    <property type="evidence" value="ECO:0007669"/>
    <property type="project" value="UniProtKB-KW"/>
</dbReference>
<dbReference type="Pfam" id="PF04542">
    <property type="entry name" value="Sigma70_r2"/>
    <property type="match status" value="1"/>
</dbReference>
<dbReference type="SUPFAM" id="SSF88659">
    <property type="entry name" value="Sigma3 and sigma4 domains of RNA polymerase sigma factors"/>
    <property type="match status" value="1"/>
</dbReference>
<dbReference type="EMBL" id="RRCF01000001">
    <property type="protein sequence ID" value="RRJ22859.1"/>
    <property type="molecule type" value="Genomic_DNA"/>
</dbReference>
<gene>
    <name evidence="7" type="ORF">EIK76_01890</name>
</gene>
<evidence type="ECO:0000256" key="2">
    <source>
        <dbReference type="ARBA" id="ARBA00023015"/>
    </source>
</evidence>
<dbReference type="Pfam" id="PF08281">
    <property type="entry name" value="Sigma70_r4_2"/>
    <property type="match status" value="1"/>
</dbReference>
<dbReference type="SUPFAM" id="SSF88946">
    <property type="entry name" value="Sigma2 domain of RNA polymerase sigma factors"/>
    <property type="match status" value="1"/>
</dbReference>
<dbReference type="NCBIfam" id="TIGR02937">
    <property type="entry name" value="sigma70-ECF"/>
    <property type="match status" value="1"/>
</dbReference>
<comment type="similarity">
    <text evidence="1">Belongs to the sigma-70 factor family. ECF subfamily.</text>
</comment>
<proteinExistence type="inferred from homology"/>
<evidence type="ECO:0000313" key="7">
    <source>
        <dbReference type="EMBL" id="RRJ22859.1"/>
    </source>
</evidence>
<keyword evidence="8" id="KW-1185">Reference proteome</keyword>
<accession>A0A3P3QQR1</accession>
<evidence type="ECO:0000259" key="6">
    <source>
        <dbReference type="Pfam" id="PF08281"/>
    </source>
</evidence>
<keyword evidence="4" id="KW-0804">Transcription</keyword>
<dbReference type="InterPro" id="IPR007627">
    <property type="entry name" value="RNA_pol_sigma70_r2"/>
</dbReference>
<dbReference type="OrthoDB" id="9784272at2"/>
<dbReference type="InterPro" id="IPR036388">
    <property type="entry name" value="WH-like_DNA-bd_sf"/>
</dbReference>
<dbReference type="InterPro" id="IPR013324">
    <property type="entry name" value="RNA_pol_sigma_r3/r4-like"/>
</dbReference>
<organism evidence="7 8">
    <name type="scientific">Rheinheimera mesophila</name>
    <dbReference type="NCBI Taxonomy" id="1547515"/>
    <lineage>
        <taxon>Bacteria</taxon>
        <taxon>Pseudomonadati</taxon>
        <taxon>Pseudomonadota</taxon>
        <taxon>Gammaproteobacteria</taxon>
        <taxon>Chromatiales</taxon>
        <taxon>Chromatiaceae</taxon>
        <taxon>Rheinheimera</taxon>
    </lineage>
</organism>
<evidence type="ECO:0000256" key="1">
    <source>
        <dbReference type="ARBA" id="ARBA00010641"/>
    </source>
</evidence>
<dbReference type="GO" id="GO:0006352">
    <property type="term" value="P:DNA-templated transcription initiation"/>
    <property type="evidence" value="ECO:0007669"/>
    <property type="project" value="InterPro"/>
</dbReference>
<dbReference type="Proteomes" id="UP000276260">
    <property type="component" value="Unassembled WGS sequence"/>
</dbReference>
<feature type="domain" description="RNA polymerase sigma factor 70 region 4 type 2" evidence="6">
    <location>
        <begin position="122"/>
        <end position="173"/>
    </location>
</feature>
<dbReference type="Gene3D" id="1.10.1740.10">
    <property type="match status" value="1"/>
</dbReference>
<dbReference type="GO" id="GO:0003677">
    <property type="term" value="F:DNA binding"/>
    <property type="evidence" value="ECO:0007669"/>
    <property type="project" value="InterPro"/>
</dbReference>
<keyword evidence="3" id="KW-0731">Sigma factor</keyword>
<dbReference type="PANTHER" id="PTHR43133">
    <property type="entry name" value="RNA POLYMERASE ECF-TYPE SIGMA FACTO"/>
    <property type="match status" value="1"/>
</dbReference>
<dbReference type="InterPro" id="IPR013249">
    <property type="entry name" value="RNA_pol_sigma70_r4_t2"/>
</dbReference>